<name>A0ACB8VAH5_9TELE</name>
<proteinExistence type="predicted"/>
<dbReference type="Proteomes" id="UP000831701">
    <property type="component" value="Chromosome 24"/>
</dbReference>
<keyword evidence="2" id="KW-1185">Reference proteome</keyword>
<comment type="caution">
    <text evidence="1">The sequence shown here is derived from an EMBL/GenBank/DDBJ whole genome shotgun (WGS) entry which is preliminary data.</text>
</comment>
<accession>A0ACB8VAH5</accession>
<protein>
    <submittedName>
        <fullName evidence="1">Uncharacterized protein</fullName>
    </submittedName>
</protein>
<dbReference type="EMBL" id="CM041554">
    <property type="protein sequence ID" value="KAI3351892.1"/>
    <property type="molecule type" value="Genomic_DNA"/>
</dbReference>
<reference evidence="1" key="1">
    <citation type="submission" date="2022-04" db="EMBL/GenBank/DDBJ databases">
        <title>Jade perch genome.</title>
        <authorList>
            <person name="Chao B."/>
        </authorList>
    </citation>
    <scope>NUCLEOTIDE SEQUENCE</scope>
    <source>
        <strain evidence="1">CB-2022</strain>
    </source>
</reference>
<organism evidence="1 2">
    <name type="scientific">Scortum barcoo</name>
    <name type="common">barcoo grunter</name>
    <dbReference type="NCBI Taxonomy" id="214431"/>
    <lineage>
        <taxon>Eukaryota</taxon>
        <taxon>Metazoa</taxon>
        <taxon>Chordata</taxon>
        <taxon>Craniata</taxon>
        <taxon>Vertebrata</taxon>
        <taxon>Euteleostomi</taxon>
        <taxon>Actinopterygii</taxon>
        <taxon>Neopterygii</taxon>
        <taxon>Teleostei</taxon>
        <taxon>Neoteleostei</taxon>
        <taxon>Acanthomorphata</taxon>
        <taxon>Eupercaria</taxon>
        <taxon>Centrarchiformes</taxon>
        <taxon>Terapontoidei</taxon>
        <taxon>Terapontidae</taxon>
        <taxon>Scortum</taxon>
    </lineage>
</organism>
<evidence type="ECO:0000313" key="2">
    <source>
        <dbReference type="Proteomes" id="UP000831701"/>
    </source>
</evidence>
<evidence type="ECO:0000313" key="1">
    <source>
        <dbReference type="EMBL" id="KAI3351892.1"/>
    </source>
</evidence>
<gene>
    <name evidence="1" type="ORF">L3Q82_020722</name>
</gene>
<sequence>MRLGRHKAKDGDVFVHACQKITAQLFSAKSHTGMAAEAGSRALMNDTLTFPSPLPPRVSPWLLSPVTAMMRERRDEFVHRDLIVLNATSPVNSSTLNLTAFTLSGCCTTVGLSPFPLLLSHIGVEGDASQERIIRGIAAGDPINIMVLSVLCCRYRRAQLKDQFLRDGAACSVLLRSLGGGAVSGQSRPETCTPLKSLLLFPKGSEHTATATLPAAFSDLLPHFLVEPEDEYIVKNKPVTLTCRSTPATQIYFKCNGEWVHQDDHLIERTIDPATDNTAGQRPKRDPPSREEGGENPDAICMALGNQMGARLTYLKQFSLFTSVPKAMSDNRERNMLARANYQGFHVALPVMQVTIDITRQQVEKIFGLDEYWCQCVAWSTTGTQKSQKAYIRIAYLRKNFEEEPQGKEVALDQEVLLRCHPPEGVPQAEVEWQRNEDVVNPASDPNFFITGDHNLIIKKARLADTGNYTCVAKNIVARRKSNSATVLVYGSACRVILAALSLHPSIPPSTLPPPFPSPPLPNPGAGVTVNGGWSTWTTWSSCSAVCGRGWQKRSRSCTNPTPLNGGTSCEGQNVQKSACVATCPETYVADQMGSMLRETQGAVEEEEEVDEEEEVEEAQAKARGSEQSRSTLETAMDGGWSEWSKWSACGADCSMWRSRECTQPSPGTGGKDCQGLVLQSLNCTSEQCPQTVSGAEDVALYVGMVAVALCLTLLLIVVVLVYRRKKEGLDADVADSSILTTGFQPMGIKPSKPENSHLLTIQPDLTTTTTSYQGTLRSRHDATGKFSMTNGPLLDPLPNGSHTLHNGKLNSDAAEFVSRLSTQTYFKTLPRDVANTSYGTFNFLGGRLTIPNTGISLLIPPEAIPRGKIYEIYLTVQRKEDLRLPLAGCQTLLSPVVSCGPPGVVLSRPVILSMDHCSDACLDNWAVRLKKQNYEGTWEDVLLMGEELVSEPYYCQLEAETCRLFTEQLGTLALVGESLHMGAAKRLRLVLFSDAYCSTLEYNIRVYCMDDTQDVFKEVMQMERQLGGRLIDEPHVLLFKDSYHNLRLSIHDMPQAHWRSKLLAGYQEIPFYHIWNGSQRYLHCTFTLERLSLSTCELTCQLCVWQVEGEGQSFSLDFNIAKDTRAVDSEFLLMDSNATALAGPSAFQIPYLIRQKICSSLDAPCPNGADWRMLAQRLKLERHMSFFASKVSPTSVILDLWEAQHFHSGNINQLATVMADIGKQEAMIFLVSDGEC</sequence>